<evidence type="ECO:0000256" key="3">
    <source>
        <dbReference type="ARBA" id="ARBA00022801"/>
    </source>
</evidence>
<evidence type="ECO:0000256" key="4">
    <source>
        <dbReference type="ARBA" id="ARBA00022842"/>
    </source>
</evidence>
<dbReference type="OrthoDB" id="276276at2759"/>
<keyword evidence="3" id="KW-0378">Hydrolase</keyword>
<dbReference type="RefSeq" id="XP_026601052.1">
    <property type="nucleotide sequence ID" value="XM_026750048.1"/>
</dbReference>
<dbReference type="GO" id="GO:0046872">
    <property type="term" value="F:metal ion binding"/>
    <property type="evidence" value="ECO:0007669"/>
    <property type="project" value="UniProtKB-KW"/>
</dbReference>
<dbReference type="PROSITE" id="PS51462">
    <property type="entry name" value="NUDIX"/>
    <property type="match status" value="1"/>
</dbReference>
<evidence type="ECO:0000313" key="6">
    <source>
        <dbReference type="EMBL" id="RDW70521.1"/>
    </source>
</evidence>
<dbReference type="CDD" id="cd02883">
    <property type="entry name" value="NUDIX_Hydrolase"/>
    <property type="match status" value="1"/>
</dbReference>
<dbReference type="GO" id="GO:0035529">
    <property type="term" value="F:NADH pyrophosphatase activity"/>
    <property type="evidence" value="ECO:0007669"/>
    <property type="project" value="TreeGrafter"/>
</dbReference>
<keyword evidence="7" id="KW-1185">Reference proteome</keyword>
<dbReference type="GO" id="GO:0005777">
    <property type="term" value="C:peroxisome"/>
    <property type="evidence" value="ECO:0007669"/>
    <property type="project" value="TreeGrafter"/>
</dbReference>
<evidence type="ECO:0000313" key="7">
    <source>
        <dbReference type="Proteomes" id="UP000256690"/>
    </source>
</evidence>
<evidence type="ECO:0000256" key="2">
    <source>
        <dbReference type="ARBA" id="ARBA00022723"/>
    </source>
</evidence>
<dbReference type="GeneID" id="38118402"/>
<name>A0A3D8R9F6_9EURO</name>
<feature type="domain" description="Nudix hydrolase" evidence="5">
    <location>
        <begin position="30"/>
        <end position="218"/>
    </location>
</feature>
<proteinExistence type="predicted"/>
<dbReference type="Pfam" id="PF00293">
    <property type="entry name" value="NUDIX"/>
    <property type="match status" value="1"/>
</dbReference>
<sequence>MPSQPNYTLAPHLAPFAVPLPQFRAINDQYAHFVGGALIFSRTVPCTPENQEEREDAKTLLRILLLQRSYEDSYGGQWEGPGGSIDPDDANILDGVAREVLEESGLHVSRFVELAGKEEWVRQRPDRADLVVKFTFIVEVHEAKPAVSTRDGEGDGNGVPADTLANGGVAPALERRWEEMVSLDPAEHRDFKWVTEEEVREGEEDLTGKYKSFAGMGRVILGAFRMMRERALLDGSDSGA</sequence>
<evidence type="ECO:0000256" key="1">
    <source>
        <dbReference type="ARBA" id="ARBA00001946"/>
    </source>
</evidence>
<dbReference type="InterPro" id="IPR000086">
    <property type="entry name" value="NUDIX_hydrolase_dom"/>
</dbReference>
<comment type="caution">
    <text evidence="6">The sequence shown here is derived from an EMBL/GenBank/DDBJ whole genome shotgun (WGS) entry which is preliminary data.</text>
</comment>
<evidence type="ECO:0000259" key="5">
    <source>
        <dbReference type="PROSITE" id="PS51462"/>
    </source>
</evidence>
<comment type="cofactor">
    <cofactor evidence="1">
        <name>Mg(2+)</name>
        <dbReference type="ChEBI" id="CHEBI:18420"/>
    </cofactor>
</comment>
<dbReference type="PANTHER" id="PTHR42904">
    <property type="entry name" value="NUDIX HYDROLASE, NUDC SUBFAMILY"/>
    <property type="match status" value="1"/>
</dbReference>
<dbReference type="GO" id="GO:0019677">
    <property type="term" value="P:NAD+ catabolic process"/>
    <property type="evidence" value="ECO:0007669"/>
    <property type="project" value="TreeGrafter"/>
</dbReference>
<accession>A0A3D8R9F6</accession>
<dbReference type="EMBL" id="PVWQ01000010">
    <property type="protein sequence ID" value="RDW70521.1"/>
    <property type="molecule type" value="Genomic_DNA"/>
</dbReference>
<keyword evidence="4" id="KW-0460">Magnesium</keyword>
<dbReference type="Gene3D" id="3.90.79.10">
    <property type="entry name" value="Nucleoside Triphosphate Pyrophosphohydrolase"/>
    <property type="match status" value="1"/>
</dbReference>
<keyword evidence="2" id="KW-0479">Metal-binding</keyword>
<dbReference type="STRING" id="1810919.A0A3D8R9F6"/>
<dbReference type="AlphaFoldDB" id="A0A3D8R9F6"/>
<gene>
    <name evidence="6" type="ORF">DSM5745_08032</name>
</gene>
<dbReference type="Proteomes" id="UP000256690">
    <property type="component" value="Unassembled WGS sequence"/>
</dbReference>
<dbReference type="InterPro" id="IPR015797">
    <property type="entry name" value="NUDIX_hydrolase-like_dom_sf"/>
</dbReference>
<protein>
    <recommendedName>
        <fullName evidence="5">Nudix hydrolase domain-containing protein</fullName>
    </recommendedName>
</protein>
<dbReference type="GO" id="GO:0005829">
    <property type="term" value="C:cytosol"/>
    <property type="evidence" value="ECO:0007669"/>
    <property type="project" value="TreeGrafter"/>
</dbReference>
<organism evidence="6 7">
    <name type="scientific">Aspergillus mulundensis</name>
    <dbReference type="NCBI Taxonomy" id="1810919"/>
    <lineage>
        <taxon>Eukaryota</taxon>
        <taxon>Fungi</taxon>
        <taxon>Dikarya</taxon>
        <taxon>Ascomycota</taxon>
        <taxon>Pezizomycotina</taxon>
        <taxon>Eurotiomycetes</taxon>
        <taxon>Eurotiomycetidae</taxon>
        <taxon>Eurotiales</taxon>
        <taxon>Aspergillaceae</taxon>
        <taxon>Aspergillus</taxon>
        <taxon>Aspergillus subgen. Nidulantes</taxon>
    </lineage>
</organism>
<dbReference type="PANTHER" id="PTHR42904:SF1">
    <property type="entry name" value="NUCLEOSIDE DIPHOSPHATE-LINKED MOIETY X MOTIF 17"/>
    <property type="match status" value="1"/>
</dbReference>
<reference evidence="6 7" key="1">
    <citation type="journal article" date="2018" name="IMA Fungus">
        <title>IMA Genome-F 9: Draft genome sequence of Annulohypoxylon stygium, Aspergillus mulundensis, Berkeleyomyces basicola (syn. Thielaviopsis basicola), Ceratocystis smalleyi, two Cercospora beticola strains, Coleophoma cylindrospora, Fusarium fracticaudum, Phialophora cf. hyalina, and Morchella septimelata.</title>
        <authorList>
            <person name="Wingfield B.D."/>
            <person name="Bills G.F."/>
            <person name="Dong Y."/>
            <person name="Huang W."/>
            <person name="Nel W.J."/>
            <person name="Swalarsk-Parry B.S."/>
            <person name="Vaghefi N."/>
            <person name="Wilken P.M."/>
            <person name="An Z."/>
            <person name="de Beer Z.W."/>
            <person name="De Vos L."/>
            <person name="Chen L."/>
            <person name="Duong T.A."/>
            <person name="Gao Y."/>
            <person name="Hammerbacher A."/>
            <person name="Kikkert J.R."/>
            <person name="Li Y."/>
            <person name="Li H."/>
            <person name="Li K."/>
            <person name="Li Q."/>
            <person name="Liu X."/>
            <person name="Ma X."/>
            <person name="Naidoo K."/>
            <person name="Pethybridge S.J."/>
            <person name="Sun J."/>
            <person name="Steenkamp E.T."/>
            <person name="van der Nest M.A."/>
            <person name="van Wyk S."/>
            <person name="Wingfield M.J."/>
            <person name="Xiong C."/>
            <person name="Yue Q."/>
            <person name="Zhang X."/>
        </authorList>
    </citation>
    <scope>NUCLEOTIDE SEQUENCE [LARGE SCALE GENOMIC DNA]</scope>
    <source>
        <strain evidence="6 7">DSM 5745</strain>
    </source>
</reference>
<dbReference type="SUPFAM" id="SSF55811">
    <property type="entry name" value="Nudix"/>
    <property type="match status" value="1"/>
</dbReference>
<dbReference type="GO" id="GO:0006742">
    <property type="term" value="P:NADP+ catabolic process"/>
    <property type="evidence" value="ECO:0007669"/>
    <property type="project" value="TreeGrafter"/>
</dbReference>
<dbReference type="InterPro" id="IPR050241">
    <property type="entry name" value="NAD-cap_RNA_hydrolase_NudC"/>
</dbReference>